<dbReference type="GO" id="GO:0005886">
    <property type="term" value="C:plasma membrane"/>
    <property type="evidence" value="ECO:0007669"/>
    <property type="project" value="UniProtKB-SubCell"/>
</dbReference>
<feature type="region of interest" description="Disordered" evidence="7">
    <location>
        <begin position="196"/>
        <end position="229"/>
    </location>
</feature>
<gene>
    <name evidence="9" type="ORF">FPL14_12185</name>
</gene>
<dbReference type="RefSeq" id="WP_182303194.1">
    <property type="nucleotide sequence ID" value="NZ_CP041969.1"/>
</dbReference>
<evidence type="ECO:0000313" key="10">
    <source>
        <dbReference type="Proteomes" id="UP000515679"/>
    </source>
</evidence>
<keyword evidence="3 6" id="KW-0812">Transmembrane</keyword>
<proteinExistence type="inferred from homology"/>
<dbReference type="Pfam" id="PF09335">
    <property type="entry name" value="VTT_dom"/>
    <property type="match status" value="1"/>
</dbReference>
<accession>A0A7G5BY24</accession>
<evidence type="ECO:0000259" key="8">
    <source>
        <dbReference type="Pfam" id="PF09335"/>
    </source>
</evidence>
<dbReference type="Proteomes" id="UP000515679">
    <property type="component" value="Chromosome"/>
</dbReference>
<keyword evidence="4 6" id="KW-1133">Transmembrane helix</keyword>
<evidence type="ECO:0000256" key="4">
    <source>
        <dbReference type="ARBA" id="ARBA00022989"/>
    </source>
</evidence>
<feature type="transmembrane region" description="Helical" evidence="6">
    <location>
        <begin position="166"/>
        <end position="186"/>
    </location>
</feature>
<comment type="subcellular location">
    <subcellularLocation>
        <location evidence="1 6">Cell membrane</location>
        <topology evidence="1 6">Multi-pass membrane protein</topology>
    </subcellularLocation>
</comment>
<dbReference type="EMBL" id="CP041969">
    <property type="protein sequence ID" value="QMV41858.1"/>
    <property type="molecule type" value="Genomic_DNA"/>
</dbReference>
<dbReference type="PANTHER" id="PTHR12677">
    <property type="entry name" value="GOLGI APPARATUS MEMBRANE PROTEIN TVP38-RELATED"/>
    <property type="match status" value="1"/>
</dbReference>
<dbReference type="PANTHER" id="PTHR12677:SF55">
    <property type="entry name" value="UNDECAPRENYL PHOSPHATE TRANSPORTER SAOUHSC_00901-RELATED"/>
    <property type="match status" value="1"/>
</dbReference>
<organism evidence="9 10">
    <name type="scientific">Cohnella cholangitidis</name>
    <dbReference type="NCBI Taxonomy" id="2598458"/>
    <lineage>
        <taxon>Bacteria</taxon>
        <taxon>Bacillati</taxon>
        <taxon>Bacillota</taxon>
        <taxon>Bacilli</taxon>
        <taxon>Bacillales</taxon>
        <taxon>Paenibacillaceae</taxon>
        <taxon>Cohnella</taxon>
    </lineage>
</organism>
<dbReference type="AlphaFoldDB" id="A0A7G5BY24"/>
<feature type="transmembrane region" description="Helical" evidence="6">
    <location>
        <begin position="66"/>
        <end position="89"/>
    </location>
</feature>
<comment type="similarity">
    <text evidence="6">Belongs to the TVP38/TMEM64 family.</text>
</comment>
<keyword evidence="5 6" id="KW-0472">Membrane</keyword>
<feature type="compositionally biased region" description="Polar residues" evidence="7">
    <location>
        <begin position="217"/>
        <end position="229"/>
    </location>
</feature>
<evidence type="ECO:0000256" key="6">
    <source>
        <dbReference type="RuleBase" id="RU366058"/>
    </source>
</evidence>
<evidence type="ECO:0000256" key="2">
    <source>
        <dbReference type="ARBA" id="ARBA00022475"/>
    </source>
</evidence>
<evidence type="ECO:0000256" key="5">
    <source>
        <dbReference type="ARBA" id="ARBA00023136"/>
    </source>
</evidence>
<feature type="transmembrane region" description="Helical" evidence="6">
    <location>
        <begin position="109"/>
        <end position="134"/>
    </location>
</feature>
<feature type="transmembrane region" description="Helical" evidence="6">
    <location>
        <begin position="39"/>
        <end position="59"/>
    </location>
</feature>
<dbReference type="KEGG" id="cchl:FPL14_12185"/>
<reference evidence="9 10" key="1">
    <citation type="submission" date="2019-07" db="EMBL/GenBank/DDBJ databases">
        <authorList>
            <person name="Kim J.K."/>
            <person name="Cheong H.-M."/>
            <person name="Choi Y."/>
            <person name="Hwang K.J."/>
            <person name="Lee S."/>
            <person name="Choi C."/>
        </authorList>
    </citation>
    <scope>NUCLEOTIDE SEQUENCE [LARGE SCALE GENOMIC DNA]</scope>
    <source>
        <strain evidence="9 10">KS 22</strain>
    </source>
</reference>
<evidence type="ECO:0000256" key="7">
    <source>
        <dbReference type="SAM" id="MobiDB-lite"/>
    </source>
</evidence>
<dbReference type="InterPro" id="IPR015414">
    <property type="entry name" value="TMEM64"/>
</dbReference>
<feature type="domain" description="VTT" evidence="8">
    <location>
        <begin position="44"/>
        <end position="161"/>
    </location>
</feature>
<keyword evidence="2 6" id="KW-1003">Cell membrane</keyword>
<sequence>MSISDILSNVTEENLKSLLEQYRAFGPFPGIALTFMKSFVPPLPTILIVGVNAAVYGLWLGFLYSWLGIVSGCLVTFMVVRKVAGHPYFLRWAKKPKVQKSLVWVRRNAFSYVFLLSIFPVGPFVVINMAAAIAQMRLRSFFIAIVFGKAIMVMSVSIIGHDFGRFIERPLELIYVVLFVGASLWVSKKIESRFTRDAKGVPQPQSLAQPDRGDQLSLDSSTTTGRKAE</sequence>
<name>A0A7G5BY24_9BACL</name>
<keyword evidence="10" id="KW-1185">Reference proteome</keyword>
<dbReference type="InterPro" id="IPR032816">
    <property type="entry name" value="VTT_dom"/>
</dbReference>
<protein>
    <recommendedName>
        <fullName evidence="6">TVP38/TMEM64 family membrane protein</fullName>
    </recommendedName>
</protein>
<feature type="transmembrane region" description="Helical" evidence="6">
    <location>
        <begin position="141"/>
        <end position="160"/>
    </location>
</feature>
<evidence type="ECO:0000313" key="9">
    <source>
        <dbReference type="EMBL" id="QMV41858.1"/>
    </source>
</evidence>
<evidence type="ECO:0000256" key="1">
    <source>
        <dbReference type="ARBA" id="ARBA00004651"/>
    </source>
</evidence>
<evidence type="ECO:0000256" key="3">
    <source>
        <dbReference type="ARBA" id="ARBA00022692"/>
    </source>
</evidence>